<reference evidence="2" key="1">
    <citation type="submission" date="2020-04" db="EMBL/GenBank/DDBJ databases">
        <title>Global-level population genomics supports evidence of horizontal gene transfer on evolution of Rhizobia in Lentils.</title>
        <authorList>
            <person name="Gai Y."/>
            <person name="Cook D."/>
            <person name="Riely B."/>
        </authorList>
    </citation>
    <scope>NUCLEOTIDE SEQUENCE</scope>
    <source>
        <strain evidence="2">TLR9</strain>
    </source>
</reference>
<comment type="caution">
    <text evidence="2">The sequence shown here is derived from an EMBL/GenBank/DDBJ whole genome shotgun (WGS) entry which is preliminary data.</text>
</comment>
<feature type="transmembrane region" description="Helical" evidence="1">
    <location>
        <begin position="54"/>
        <end position="74"/>
    </location>
</feature>
<protein>
    <submittedName>
        <fullName evidence="2">Uncharacterized protein</fullName>
    </submittedName>
</protein>
<keyword evidence="1" id="KW-0472">Membrane</keyword>
<evidence type="ECO:0000256" key="1">
    <source>
        <dbReference type="SAM" id="Phobius"/>
    </source>
</evidence>
<feature type="transmembrane region" description="Helical" evidence="1">
    <location>
        <begin position="12"/>
        <end position="34"/>
    </location>
</feature>
<dbReference type="EMBL" id="JAAXQQ010000002">
    <property type="protein sequence ID" value="MBY3063226.1"/>
    <property type="molecule type" value="Genomic_DNA"/>
</dbReference>
<keyword evidence="1" id="KW-0812">Transmembrane</keyword>
<sequence length="139" mass="14221">MLLPAGTEARILSLVAAAHAAFVLASLTAGAAVISVLGDAHGNPALATALGEMIAGIRGMLFCSIAGGSLTLFPRLFPEPEAQDVLFLRIGIVASFILVIACSSFGADIFKAMNHYLAPIADGLKQDAPASHAAAWVSY</sequence>
<accession>A0AB35F900</accession>
<feature type="transmembrane region" description="Helical" evidence="1">
    <location>
        <begin position="86"/>
        <end position="107"/>
    </location>
</feature>
<dbReference type="Proteomes" id="UP000758022">
    <property type="component" value="Unassembled WGS sequence"/>
</dbReference>
<name>A0AB35F900_9HYPH</name>
<keyword evidence="1" id="KW-1133">Transmembrane helix</keyword>
<evidence type="ECO:0000313" key="2">
    <source>
        <dbReference type="EMBL" id="MBY3063226.1"/>
    </source>
</evidence>
<proteinExistence type="predicted"/>
<dbReference type="RefSeq" id="WP_168256293.1">
    <property type="nucleotide sequence ID" value="NZ_JAAXQQ010000002.1"/>
</dbReference>
<dbReference type="AlphaFoldDB" id="A0AB35F900"/>
<evidence type="ECO:0000313" key="3">
    <source>
        <dbReference type="Proteomes" id="UP000758022"/>
    </source>
</evidence>
<organism evidence="2 3">
    <name type="scientific">Rhizobium laguerreae</name>
    <dbReference type="NCBI Taxonomy" id="1076926"/>
    <lineage>
        <taxon>Bacteria</taxon>
        <taxon>Pseudomonadati</taxon>
        <taxon>Pseudomonadota</taxon>
        <taxon>Alphaproteobacteria</taxon>
        <taxon>Hyphomicrobiales</taxon>
        <taxon>Rhizobiaceae</taxon>
        <taxon>Rhizobium/Agrobacterium group</taxon>
        <taxon>Rhizobium</taxon>
    </lineage>
</organism>
<gene>
    <name evidence="2" type="ORF">HFO74_07190</name>
</gene>